<accession>A0ABT3GH88</accession>
<evidence type="ECO:0000313" key="3">
    <source>
        <dbReference type="Proteomes" id="UP001320876"/>
    </source>
</evidence>
<keyword evidence="3" id="KW-1185">Reference proteome</keyword>
<feature type="transmembrane region" description="Helical" evidence="1">
    <location>
        <begin position="84"/>
        <end position="103"/>
    </location>
</feature>
<dbReference type="RefSeq" id="WP_264487079.1">
    <property type="nucleotide sequence ID" value="NZ_JAPDDT010000003.1"/>
</dbReference>
<keyword evidence="1" id="KW-1133">Transmembrane helix</keyword>
<dbReference type="Proteomes" id="UP001320876">
    <property type="component" value="Unassembled WGS sequence"/>
</dbReference>
<evidence type="ECO:0000313" key="2">
    <source>
        <dbReference type="EMBL" id="MCW1922973.1"/>
    </source>
</evidence>
<keyword evidence="1" id="KW-0472">Membrane</keyword>
<protein>
    <submittedName>
        <fullName evidence="2">Uncharacterized protein</fullName>
    </submittedName>
</protein>
<sequence length="448" mass="48787">MPRNNLEDATAKALDLLPHDDAARSDPRLVRDAKCLEEIRAVQEVAADVWLAASPLCAAPPDVLSLLMSKVDARTPLARRHTRFFPWLAASGWVAAAITFLLWPRDGEKASPVATVDPPVFLSQQVRPEVAASPITPLLPPDRRVIPNDRRMREELLRAQAQVASLDERGAFDAPRVLGLHSPDALLPEPDEMQRRVVGALADALSSLLEMESGSAGDPARFVLKRGWVPEGLSLAEGEFIRHLNFPPNAVEEYGLLVSEDGAYFDEEREMIWFPDENGRGYLGRMMTADDNINAFYVPDEKTLAANSVALRTQPEGYVIEDPASNTAKVLIDQVPPPAAGFEQVVIWTDAEGNEGRLSVENPAVTSTEVKTNEVLAAADNRIPVLPSMSQEGTCRLFFSLPDINGVKSFSLVELPIAASSVAAAATNKVVPKVIVSGERRSRGSKLR</sequence>
<keyword evidence="1" id="KW-0812">Transmembrane</keyword>
<proteinExistence type="predicted"/>
<gene>
    <name evidence="2" type="ORF">OKA05_10455</name>
</gene>
<organism evidence="2 3">
    <name type="scientific">Luteolibacter arcticus</name>
    <dbReference type="NCBI Taxonomy" id="1581411"/>
    <lineage>
        <taxon>Bacteria</taxon>
        <taxon>Pseudomonadati</taxon>
        <taxon>Verrucomicrobiota</taxon>
        <taxon>Verrucomicrobiia</taxon>
        <taxon>Verrucomicrobiales</taxon>
        <taxon>Verrucomicrobiaceae</taxon>
        <taxon>Luteolibacter</taxon>
    </lineage>
</organism>
<comment type="caution">
    <text evidence="2">The sequence shown here is derived from an EMBL/GenBank/DDBJ whole genome shotgun (WGS) entry which is preliminary data.</text>
</comment>
<evidence type="ECO:0000256" key="1">
    <source>
        <dbReference type="SAM" id="Phobius"/>
    </source>
</evidence>
<name>A0ABT3GH88_9BACT</name>
<reference evidence="2 3" key="1">
    <citation type="submission" date="2022-10" db="EMBL/GenBank/DDBJ databases">
        <title>Luteolibacter arcticus strain CCTCC AB 2014275, whole genome shotgun sequencing project.</title>
        <authorList>
            <person name="Zhao G."/>
            <person name="Shen L."/>
        </authorList>
    </citation>
    <scope>NUCLEOTIDE SEQUENCE [LARGE SCALE GENOMIC DNA]</scope>
    <source>
        <strain evidence="2 3">CCTCC AB 2014275</strain>
    </source>
</reference>
<dbReference type="EMBL" id="JAPDDT010000003">
    <property type="protein sequence ID" value="MCW1922973.1"/>
    <property type="molecule type" value="Genomic_DNA"/>
</dbReference>